<protein>
    <recommendedName>
        <fullName evidence="3">Fe2OG dioxygenase domain-containing protein</fullName>
    </recommendedName>
</protein>
<reference evidence="5" key="1">
    <citation type="journal article" date="2013" name="Science">
        <title>The Amborella genome and the evolution of flowering plants.</title>
        <authorList>
            <consortium name="Amborella Genome Project"/>
        </authorList>
    </citation>
    <scope>NUCLEOTIDE SEQUENCE [LARGE SCALE GENOMIC DNA]</scope>
</reference>
<feature type="binding site" evidence="2">
    <location>
        <position position="61"/>
    </location>
    <ligand>
        <name>2-oxoglutarate</name>
        <dbReference type="ChEBI" id="CHEBI:16810"/>
    </ligand>
</feature>
<dbReference type="PROSITE" id="PS51471">
    <property type="entry name" value="FE2OG_OXY"/>
    <property type="match status" value="1"/>
</dbReference>
<comment type="similarity">
    <text evidence="1">Belongs to the alkB family.</text>
</comment>
<dbReference type="Pfam" id="PF13532">
    <property type="entry name" value="2OG-FeII_Oxy_2"/>
    <property type="match status" value="1"/>
</dbReference>
<dbReference type="OMA" id="CTRSANK"/>
<name>U5DCU6_AMBTC</name>
<dbReference type="InterPro" id="IPR037151">
    <property type="entry name" value="AlkB-like_sf"/>
</dbReference>
<dbReference type="HOGENOM" id="CLU_048788_3_0_1"/>
<dbReference type="PANTHER" id="PTHR31573">
    <property type="entry name" value="ALPHA-KETOGLUTARATE-DEPENDENT DIOXYGENASE ALKB HOMOLOG 2"/>
    <property type="match status" value="1"/>
</dbReference>
<dbReference type="PANTHER" id="PTHR31573:SF1">
    <property type="entry name" value="DNA OXIDATIVE DEMETHYLASE ALKBH2"/>
    <property type="match status" value="1"/>
</dbReference>
<dbReference type="InterPro" id="IPR027450">
    <property type="entry name" value="AlkB-like"/>
</dbReference>
<dbReference type="Gramene" id="ERN19247">
    <property type="protein sequence ID" value="ERN19247"/>
    <property type="gene ID" value="AMTR_s00061p00207860"/>
</dbReference>
<proteinExistence type="inferred from homology"/>
<feature type="binding site" evidence="2">
    <location>
        <position position="154"/>
    </location>
    <ligand>
        <name>2-oxoglutarate</name>
        <dbReference type="ChEBI" id="CHEBI:16810"/>
    </ligand>
</feature>
<organism evidence="4 5">
    <name type="scientific">Amborella trichopoda</name>
    <dbReference type="NCBI Taxonomy" id="13333"/>
    <lineage>
        <taxon>Eukaryota</taxon>
        <taxon>Viridiplantae</taxon>
        <taxon>Streptophyta</taxon>
        <taxon>Embryophyta</taxon>
        <taxon>Tracheophyta</taxon>
        <taxon>Spermatophyta</taxon>
        <taxon>Magnoliopsida</taxon>
        <taxon>Amborellales</taxon>
        <taxon>Amborellaceae</taxon>
        <taxon>Amborella</taxon>
    </lineage>
</organism>
<dbReference type="FunFam" id="2.60.120.590:FF:000015">
    <property type="entry name" value="DNA oxidative demethylase ALKBH2"/>
    <property type="match status" value="1"/>
</dbReference>
<accession>U5DCU6</accession>
<evidence type="ECO:0000256" key="1">
    <source>
        <dbReference type="ARBA" id="ARBA00007879"/>
    </source>
</evidence>
<feature type="binding site" evidence="2">
    <location>
        <position position="71"/>
    </location>
    <ligand>
        <name>2-oxoglutarate</name>
        <dbReference type="ChEBI" id="CHEBI:16810"/>
    </ligand>
</feature>
<dbReference type="EMBL" id="KI392075">
    <property type="protein sequence ID" value="ERN19247.1"/>
    <property type="molecule type" value="Genomic_DNA"/>
</dbReference>
<feature type="domain" description="Fe2OG dioxygenase" evidence="3">
    <location>
        <begin position="52"/>
        <end position="163"/>
    </location>
</feature>
<dbReference type="InterPro" id="IPR032852">
    <property type="entry name" value="ALKBH2"/>
</dbReference>
<dbReference type="Gene3D" id="2.60.120.590">
    <property type="entry name" value="Alpha-ketoglutarate-dependent dioxygenase AlkB-like"/>
    <property type="match status" value="1"/>
</dbReference>
<dbReference type="eggNOG" id="ENOG502QW9E">
    <property type="taxonomic scope" value="Eukaryota"/>
</dbReference>
<evidence type="ECO:0000259" key="3">
    <source>
        <dbReference type="PROSITE" id="PS51471"/>
    </source>
</evidence>
<keyword evidence="5" id="KW-1185">Reference proteome</keyword>
<dbReference type="Proteomes" id="UP000017836">
    <property type="component" value="Unassembled WGS sequence"/>
</dbReference>
<dbReference type="InterPro" id="IPR005123">
    <property type="entry name" value="Oxoglu/Fe-dep_dioxygenase_dom"/>
</dbReference>
<evidence type="ECO:0000256" key="2">
    <source>
        <dbReference type="PIRSR" id="PIRSR632852-1"/>
    </source>
</evidence>
<evidence type="ECO:0000313" key="5">
    <source>
        <dbReference type="Proteomes" id="UP000017836"/>
    </source>
</evidence>
<dbReference type="AlphaFoldDB" id="U5DCU6"/>
<dbReference type="STRING" id="13333.U5DCU6"/>
<feature type="binding site" evidence="2">
    <location>
        <position position="142"/>
    </location>
    <ligand>
        <name>2-oxoglutarate</name>
        <dbReference type="ChEBI" id="CHEBI:16810"/>
    </ligand>
</feature>
<gene>
    <name evidence="4" type="ORF">AMTR_s00061p00207860</name>
</gene>
<evidence type="ECO:0000313" key="4">
    <source>
        <dbReference type="EMBL" id="ERN19247.1"/>
    </source>
</evidence>
<feature type="binding site" evidence="2">
    <location>
        <begin position="19"/>
        <end position="21"/>
    </location>
    <ligand>
        <name>substrate</name>
    </ligand>
</feature>
<dbReference type="GO" id="GO:0006281">
    <property type="term" value="P:DNA repair"/>
    <property type="evidence" value="ECO:0007669"/>
    <property type="project" value="InterPro"/>
</dbReference>
<feature type="binding site" evidence="2">
    <location>
        <position position="74"/>
    </location>
    <ligand>
        <name>substrate</name>
    </ligand>
</feature>
<feature type="binding site" evidence="2">
    <location>
        <position position="160"/>
    </location>
    <ligand>
        <name>2-oxoglutarate</name>
        <dbReference type="ChEBI" id="CHEBI:16810"/>
    </ligand>
</feature>
<feature type="binding site" evidence="2">
    <location>
        <position position="59"/>
    </location>
    <ligand>
        <name>2-oxoglutarate</name>
        <dbReference type="ChEBI" id="CHEBI:16810"/>
    </ligand>
</feature>
<dbReference type="SUPFAM" id="SSF51197">
    <property type="entry name" value="Clavaminate synthase-like"/>
    <property type="match status" value="1"/>
</dbReference>
<feature type="binding site" evidence="2">
    <location>
        <position position="158"/>
    </location>
    <ligand>
        <name>2-oxoglutarate</name>
        <dbReference type="ChEBI" id="CHEBI:16810"/>
    </ligand>
</feature>
<sequence>MVSVPRDTCYVASEGLPEYKYSGYRPPTHSWNDYPPLKLILNAVHEALPGSTFNSLLLNKYKSGNDYVGWHSDDEKLYGDTPVIASISFGCEREFLLRKKIRRISREKPSCTRSANKEQHSFILKHGSLLVMRGYTQRDWAHSVPKRTKANGLRINLTFRYVYCELEQLSRFREPKIQELTKTIQKEKNAEVKKENN</sequence>